<evidence type="ECO:0000313" key="5">
    <source>
        <dbReference type="WormBase" id="T15B7.14"/>
    </source>
</evidence>
<dbReference type="UCSC" id="T15B7.14">
    <property type="organism name" value="c. elegans"/>
</dbReference>
<dbReference type="Bgee" id="WBGene00020526">
    <property type="expression patterns" value="Expressed in adult organism and 1 other cell type or tissue"/>
</dbReference>
<gene>
    <name evidence="3" type="ORF">CELE_T15B7.14</name>
    <name evidence="3 5" type="ORF">T15B7.14</name>
</gene>
<evidence type="ECO:0000256" key="1">
    <source>
        <dbReference type="SAM" id="Phobius"/>
    </source>
</evidence>
<dbReference type="OMA" id="ADRGLYW"/>
<dbReference type="RefSeq" id="NP_504737.2">
    <property type="nucleotide sequence ID" value="NM_072336.2"/>
</dbReference>
<evidence type="ECO:0000256" key="2">
    <source>
        <dbReference type="SAM" id="SignalP"/>
    </source>
</evidence>
<dbReference type="GeneID" id="188524"/>
<dbReference type="CTD" id="188524"/>
<keyword evidence="1" id="KW-1133">Transmembrane helix</keyword>
<reference evidence="3 4" key="1">
    <citation type="journal article" date="1998" name="Science">
        <title>Genome sequence of the nematode C. elegans: a platform for investigating biology.</title>
        <authorList>
            <consortium name="The C. elegans sequencing consortium"/>
            <person name="Sulson J.E."/>
            <person name="Waterston R."/>
        </authorList>
    </citation>
    <scope>NUCLEOTIDE SEQUENCE [LARGE SCALE GENOMIC DNA]</scope>
    <source>
        <strain evidence="3 4">Bristol N2</strain>
    </source>
</reference>
<evidence type="ECO:0000313" key="4">
    <source>
        <dbReference type="Proteomes" id="UP000001940"/>
    </source>
</evidence>
<feature type="chain" id="PRO_5004157347" evidence="2">
    <location>
        <begin position="19"/>
        <end position="650"/>
    </location>
</feature>
<keyword evidence="1" id="KW-0472">Membrane</keyword>
<feature type="transmembrane region" description="Helical" evidence="1">
    <location>
        <begin position="92"/>
        <end position="110"/>
    </location>
</feature>
<feature type="transmembrane region" description="Helical" evidence="1">
    <location>
        <begin position="130"/>
        <end position="152"/>
    </location>
</feature>
<dbReference type="InParanoid" id="O17037"/>
<keyword evidence="4" id="KW-1185">Reference proteome</keyword>
<dbReference type="OrthoDB" id="5869491at2759"/>
<dbReference type="Proteomes" id="UP000001940">
    <property type="component" value="Chromosome V"/>
</dbReference>
<dbReference type="eggNOG" id="ENOG502TH5F">
    <property type="taxonomic scope" value="Eukaryota"/>
</dbReference>
<feature type="signal peptide" evidence="2">
    <location>
        <begin position="1"/>
        <end position="18"/>
    </location>
</feature>
<dbReference type="WormBase" id="T15B7.14">
    <property type="protein sequence ID" value="CE35770"/>
    <property type="gene ID" value="WBGene00020526"/>
</dbReference>
<feature type="transmembrane region" description="Helical" evidence="1">
    <location>
        <begin position="339"/>
        <end position="361"/>
    </location>
</feature>
<dbReference type="AlphaFoldDB" id="O17037"/>
<protein>
    <submittedName>
        <fullName evidence="3">Chloride channel CLIC-like protein 1</fullName>
    </submittedName>
</protein>
<sequence length="650" mass="75546">MWKTVTIIIALCIQKIYSNVIPEMACYRLDHQPPDLTSEIQTSITPKTFLNMVEEFTKMEDIVLLKAGEKIITNQSLTTFEYSKLGIFRKSTLFYIAVAVCYLYWLIYTFCTFKFSRSQFDLLIAPYRGFYLKSVLMLFYFLFIALTSYYAFDTFSWIQHYVNVYDDRSKRMEKFMNEYTRTVDLVSSRLACYIEEIDSELDEVEVLHNKIKRYHLQNVPPPQYILNTVKRFFDHFKQDCNATVGVCGFGTHKVKISNWSIADFFLTESNIPDPTVFRYWNDFPVALDKIKTNVLVHGRSDVALIKQAAQERLILLKDVYASIENLFTLPSPYIVSTSFYILLCLFAPSCFISLLALLAIYRGHDYLEKNNAAVPLGSFLTLCNHIFQLAAIWALIWSFIVILFSSASHSLFLNVLRDTDLEVIGKLNVTDSNGTSFFNLRDFLKSTDETVLEELLALNPQELLKNNDETYVRVLNSIDAMKDQLKLTVDYHTPIKELCDNLEVLFLENTKGWIAKINCEEIEKIVNLCVVGKVECFYCGFERDRIQASIAASKIRELSLTVANRTGNDLEDFKYLHEKYRLQMWNYFVAPITFLEVPCIILLISIYVLSFMLMASISIVETKDPDDSSLDRYQYYQFHTADRGLYWFNI</sequence>
<evidence type="ECO:0000313" key="3">
    <source>
        <dbReference type="EMBL" id="CCD68166.1"/>
    </source>
</evidence>
<dbReference type="FunCoup" id="O17037">
    <property type="interactions" value="105"/>
</dbReference>
<feature type="transmembrane region" description="Helical" evidence="1">
    <location>
        <begin position="386"/>
        <end position="407"/>
    </location>
</feature>
<organism evidence="3 4">
    <name type="scientific">Caenorhabditis elegans</name>
    <dbReference type="NCBI Taxonomy" id="6239"/>
    <lineage>
        <taxon>Eukaryota</taxon>
        <taxon>Metazoa</taxon>
        <taxon>Ecdysozoa</taxon>
        <taxon>Nematoda</taxon>
        <taxon>Chromadorea</taxon>
        <taxon>Rhabditida</taxon>
        <taxon>Rhabditina</taxon>
        <taxon>Rhabditomorpha</taxon>
        <taxon>Rhabditoidea</taxon>
        <taxon>Rhabditidae</taxon>
        <taxon>Peloderinae</taxon>
        <taxon>Caenorhabditis</taxon>
    </lineage>
</organism>
<dbReference type="PaxDb" id="6239-T15B7.14"/>
<feature type="transmembrane region" description="Helical" evidence="1">
    <location>
        <begin position="587"/>
        <end position="620"/>
    </location>
</feature>
<name>O17037_CAEEL</name>
<dbReference type="AGR" id="WB:WBGene00020526"/>
<keyword evidence="1" id="KW-0812">Transmembrane</keyword>
<accession>O17037</accession>
<dbReference type="HOGENOM" id="CLU_481112_0_0_1"/>
<dbReference type="PIR" id="T32249">
    <property type="entry name" value="T32249"/>
</dbReference>
<dbReference type="SMR" id="O17037"/>
<proteinExistence type="predicted"/>
<dbReference type="EMBL" id="BX284605">
    <property type="protein sequence ID" value="CCD68166.1"/>
    <property type="molecule type" value="Genomic_DNA"/>
</dbReference>
<dbReference type="KEGG" id="cel:CELE_T15B7.14"/>
<keyword evidence="2" id="KW-0732">Signal</keyword>